<dbReference type="Proteomes" id="UP000059680">
    <property type="component" value="Chromosome 2"/>
</dbReference>
<sequence>FLPKEWNDNFIVQHDAFFHSLSVEFTKSQVVTSIPGFFFCIWYSAKKHWLANNVLGIAFCIQGIEMLSLGSFKTGAILLGMKLLPMGRKSLFYLTIYGSAVGVGSYAVHYFSTLVASILENFGLSEEMHNPAESTYNLLLRKHLATINGARLESIHRRTT</sequence>
<feature type="transmembrane region" description="Helical" evidence="1">
    <location>
        <begin position="91"/>
        <end position="111"/>
    </location>
</feature>
<evidence type="ECO:0000313" key="2">
    <source>
        <dbReference type="EMBL" id="BAS81681.1"/>
    </source>
</evidence>
<accession>A0A0N7KGD1</accession>
<dbReference type="InterPro" id="IPR007369">
    <property type="entry name" value="Peptidase_A22B_SPP"/>
</dbReference>
<gene>
    <name evidence="2" type="ordered locus">Os02g0825600</name>
    <name evidence="2" type="ORF">OSNPB_020825600</name>
</gene>
<keyword evidence="1" id="KW-0472">Membrane</keyword>
<dbReference type="ExpressionAtlas" id="A0A0N7KGD1">
    <property type="expression patterns" value="baseline and differential"/>
</dbReference>
<protein>
    <submittedName>
        <fullName evidence="2">Os02g0825600 protein</fullName>
    </submittedName>
</protein>
<dbReference type="GO" id="GO:0042500">
    <property type="term" value="F:aspartic endopeptidase activity, intramembrane cleaving"/>
    <property type="evidence" value="ECO:0007669"/>
    <property type="project" value="InterPro"/>
</dbReference>
<dbReference type="Pfam" id="PF04258">
    <property type="entry name" value="Peptidase_A22B"/>
    <property type="match status" value="1"/>
</dbReference>
<dbReference type="InParanoid" id="A0A0N7KGD1"/>
<reference evidence="2 3" key="2">
    <citation type="journal article" date="2013" name="Plant Cell Physiol.">
        <title>Rice Annotation Project Database (RAP-DB): an integrative and interactive database for rice genomics.</title>
        <authorList>
            <person name="Sakai H."/>
            <person name="Lee S.S."/>
            <person name="Tanaka T."/>
            <person name="Numa H."/>
            <person name="Kim J."/>
            <person name="Kawahara Y."/>
            <person name="Wakimoto H."/>
            <person name="Yang C.C."/>
            <person name="Iwamoto M."/>
            <person name="Abe T."/>
            <person name="Yamada Y."/>
            <person name="Muto A."/>
            <person name="Inokuchi H."/>
            <person name="Ikemura T."/>
            <person name="Matsumoto T."/>
            <person name="Sasaki T."/>
            <person name="Itoh T."/>
        </authorList>
    </citation>
    <scope>NUCLEOTIDE SEQUENCE [LARGE SCALE GENOMIC DNA]</scope>
    <source>
        <strain evidence="3">cv. Nipponbare</strain>
    </source>
</reference>
<reference evidence="3" key="1">
    <citation type="journal article" date="2005" name="Nature">
        <title>The map-based sequence of the rice genome.</title>
        <authorList>
            <consortium name="International rice genome sequencing project (IRGSP)"/>
            <person name="Matsumoto T."/>
            <person name="Wu J."/>
            <person name="Kanamori H."/>
            <person name="Katayose Y."/>
            <person name="Fujisawa M."/>
            <person name="Namiki N."/>
            <person name="Mizuno H."/>
            <person name="Yamamoto K."/>
            <person name="Antonio B.A."/>
            <person name="Baba T."/>
            <person name="Sakata K."/>
            <person name="Nagamura Y."/>
            <person name="Aoki H."/>
            <person name="Arikawa K."/>
            <person name="Arita K."/>
            <person name="Bito T."/>
            <person name="Chiden Y."/>
            <person name="Fujitsuka N."/>
            <person name="Fukunaka R."/>
            <person name="Hamada M."/>
            <person name="Harada C."/>
            <person name="Hayashi A."/>
            <person name="Hijishita S."/>
            <person name="Honda M."/>
            <person name="Hosokawa S."/>
            <person name="Ichikawa Y."/>
            <person name="Idonuma A."/>
            <person name="Iijima M."/>
            <person name="Ikeda M."/>
            <person name="Ikeno M."/>
            <person name="Ito K."/>
            <person name="Ito S."/>
            <person name="Ito T."/>
            <person name="Ito Y."/>
            <person name="Ito Y."/>
            <person name="Iwabuchi A."/>
            <person name="Kamiya K."/>
            <person name="Karasawa W."/>
            <person name="Kurita K."/>
            <person name="Katagiri S."/>
            <person name="Kikuta A."/>
            <person name="Kobayashi H."/>
            <person name="Kobayashi N."/>
            <person name="Machita K."/>
            <person name="Maehara T."/>
            <person name="Masukawa M."/>
            <person name="Mizubayashi T."/>
            <person name="Mukai Y."/>
            <person name="Nagasaki H."/>
            <person name="Nagata Y."/>
            <person name="Naito S."/>
            <person name="Nakashima M."/>
            <person name="Nakama Y."/>
            <person name="Nakamichi Y."/>
            <person name="Nakamura M."/>
            <person name="Meguro A."/>
            <person name="Negishi M."/>
            <person name="Ohta I."/>
            <person name="Ohta T."/>
            <person name="Okamoto M."/>
            <person name="Ono N."/>
            <person name="Saji S."/>
            <person name="Sakaguchi M."/>
            <person name="Sakai K."/>
            <person name="Shibata M."/>
            <person name="Shimokawa T."/>
            <person name="Song J."/>
            <person name="Takazaki Y."/>
            <person name="Terasawa K."/>
            <person name="Tsugane M."/>
            <person name="Tsuji K."/>
            <person name="Ueda S."/>
            <person name="Waki K."/>
            <person name="Yamagata H."/>
            <person name="Yamamoto M."/>
            <person name="Yamamoto S."/>
            <person name="Yamane H."/>
            <person name="Yoshiki S."/>
            <person name="Yoshihara R."/>
            <person name="Yukawa K."/>
            <person name="Zhong H."/>
            <person name="Yano M."/>
            <person name="Yuan Q."/>
            <person name="Ouyang S."/>
            <person name="Liu J."/>
            <person name="Jones K.M."/>
            <person name="Gansberger K."/>
            <person name="Moffat K."/>
            <person name="Hill J."/>
            <person name="Bera J."/>
            <person name="Fadrosh D."/>
            <person name="Jin S."/>
            <person name="Johri S."/>
            <person name="Kim M."/>
            <person name="Overton L."/>
            <person name="Reardon M."/>
            <person name="Tsitrin T."/>
            <person name="Vuong H."/>
            <person name="Weaver B."/>
            <person name="Ciecko A."/>
            <person name="Tallon L."/>
            <person name="Jackson J."/>
            <person name="Pai G."/>
            <person name="Aken S.V."/>
            <person name="Utterback T."/>
            <person name="Reidmuller S."/>
            <person name="Feldblyum T."/>
            <person name="Hsiao J."/>
            <person name="Zismann V."/>
            <person name="Iobst S."/>
            <person name="de Vazeille A.R."/>
            <person name="Buell C.R."/>
            <person name="Ying K."/>
            <person name="Li Y."/>
            <person name="Lu T."/>
            <person name="Huang Y."/>
            <person name="Zhao Q."/>
            <person name="Feng Q."/>
            <person name="Zhang L."/>
            <person name="Zhu J."/>
            <person name="Weng Q."/>
            <person name="Mu J."/>
            <person name="Lu Y."/>
            <person name="Fan D."/>
            <person name="Liu Y."/>
            <person name="Guan J."/>
            <person name="Zhang Y."/>
            <person name="Yu S."/>
            <person name="Liu X."/>
            <person name="Zhang Y."/>
            <person name="Hong G."/>
            <person name="Han B."/>
            <person name="Choisne N."/>
            <person name="Demange N."/>
            <person name="Orjeda G."/>
            <person name="Samain S."/>
            <person name="Cattolico L."/>
            <person name="Pelletier E."/>
            <person name="Couloux A."/>
            <person name="Segurens B."/>
            <person name="Wincker P."/>
            <person name="D'Hont A."/>
            <person name="Scarpelli C."/>
            <person name="Weissenbach J."/>
            <person name="Salanoubat M."/>
            <person name="Quetier F."/>
            <person name="Yu Y."/>
            <person name="Kim H.R."/>
            <person name="Rambo T."/>
            <person name="Currie J."/>
            <person name="Collura K."/>
            <person name="Luo M."/>
            <person name="Yang T."/>
            <person name="Ammiraju J.S.S."/>
            <person name="Engler F."/>
            <person name="Soderlund C."/>
            <person name="Wing R.A."/>
            <person name="Palmer L.E."/>
            <person name="de la Bastide M."/>
            <person name="Spiegel L."/>
            <person name="Nascimento L."/>
            <person name="Zutavern T."/>
            <person name="O'Shaughnessy A."/>
            <person name="Dike S."/>
            <person name="Dedhia N."/>
            <person name="Preston R."/>
            <person name="Balija V."/>
            <person name="McCombie W.R."/>
            <person name="Chow T."/>
            <person name="Chen H."/>
            <person name="Chung M."/>
            <person name="Chen C."/>
            <person name="Shaw J."/>
            <person name="Wu H."/>
            <person name="Hsiao K."/>
            <person name="Chao Y."/>
            <person name="Chu M."/>
            <person name="Cheng C."/>
            <person name="Hour A."/>
            <person name="Lee P."/>
            <person name="Lin S."/>
            <person name="Lin Y."/>
            <person name="Liou J."/>
            <person name="Liu S."/>
            <person name="Hsing Y."/>
            <person name="Raghuvanshi S."/>
            <person name="Mohanty A."/>
            <person name="Bharti A.K."/>
            <person name="Gaur A."/>
            <person name="Gupta V."/>
            <person name="Kumar D."/>
            <person name="Ravi V."/>
            <person name="Vij S."/>
            <person name="Kapur A."/>
            <person name="Khurana P."/>
            <person name="Khurana P."/>
            <person name="Khurana J.P."/>
            <person name="Tyagi A.K."/>
            <person name="Gaikwad K."/>
            <person name="Singh A."/>
            <person name="Dalal V."/>
            <person name="Srivastava S."/>
            <person name="Dixit A."/>
            <person name="Pal A.K."/>
            <person name="Ghazi I.A."/>
            <person name="Yadav M."/>
            <person name="Pandit A."/>
            <person name="Bhargava A."/>
            <person name="Sureshbabu K."/>
            <person name="Batra K."/>
            <person name="Sharma T.R."/>
            <person name="Mohapatra T."/>
            <person name="Singh N.K."/>
            <person name="Messing J."/>
            <person name="Nelson A.B."/>
            <person name="Fuks G."/>
            <person name="Kavchok S."/>
            <person name="Keizer G."/>
            <person name="Linton E."/>
            <person name="Llaca V."/>
            <person name="Song R."/>
            <person name="Tanyolac B."/>
            <person name="Young S."/>
            <person name="Ho-Il K."/>
            <person name="Hahn J.H."/>
            <person name="Sangsakoo G."/>
            <person name="Vanavichit A."/>
            <person name="de Mattos Luiz.A.T."/>
            <person name="Zimmer P.D."/>
            <person name="Malone G."/>
            <person name="Dellagostin O."/>
            <person name="de Oliveira A.C."/>
            <person name="Bevan M."/>
            <person name="Bancroft I."/>
            <person name="Minx P."/>
            <person name="Cordum H."/>
            <person name="Wilson R."/>
            <person name="Cheng Z."/>
            <person name="Jin W."/>
            <person name="Jiang J."/>
            <person name="Leong S.A."/>
            <person name="Iwama H."/>
            <person name="Gojobori T."/>
            <person name="Itoh T."/>
            <person name="Niimura Y."/>
            <person name="Fujii Y."/>
            <person name="Habara T."/>
            <person name="Sakai H."/>
            <person name="Sato Y."/>
            <person name="Wilson G."/>
            <person name="Kumar K."/>
            <person name="McCouch S."/>
            <person name="Juretic N."/>
            <person name="Hoen D."/>
            <person name="Wright S."/>
            <person name="Bruskiewich R."/>
            <person name="Bureau T."/>
            <person name="Miyao A."/>
            <person name="Hirochika H."/>
            <person name="Nishikawa T."/>
            <person name="Kadowaki K."/>
            <person name="Sugiura M."/>
            <person name="Burr B."/>
            <person name="Sasaki T."/>
        </authorList>
    </citation>
    <scope>NUCLEOTIDE SEQUENCE [LARGE SCALE GENOMIC DNA]</scope>
    <source>
        <strain evidence="3">cv. Nipponbare</strain>
    </source>
</reference>
<dbReference type="STRING" id="39947.A0A0N7KGD1"/>
<dbReference type="GO" id="GO:0005637">
    <property type="term" value="C:nuclear inner membrane"/>
    <property type="evidence" value="ECO:0007669"/>
    <property type="project" value="UniProtKB-SubCell"/>
</dbReference>
<evidence type="ECO:0000313" key="3">
    <source>
        <dbReference type="Proteomes" id="UP000059680"/>
    </source>
</evidence>
<reference evidence="2 3" key="3">
    <citation type="journal article" date="2013" name="Rice">
        <title>Improvement of the Oryza sativa Nipponbare reference genome using next generation sequence and optical map data.</title>
        <authorList>
            <person name="Kawahara Y."/>
            <person name="de la Bastide M."/>
            <person name="Hamilton J.P."/>
            <person name="Kanamori H."/>
            <person name="McCombie W.R."/>
            <person name="Ouyang S."/>
            <person name="Schwartz D.C."/>
            <person name="Tanaka T."/>
            <person name="Wu J."/>
            <person name="Zhou S."/>
            <person name="Childs K.L."/>
            <person name="Davidson R.M."/>
            <person name="Lin H."/>
            <person name="Quesada-Ocampo L."/>
            <person name="Vaillancourt B."/>
            <person name="Sakai H."/>
            <person name="Lee S.S."/>
            <person name="Kim J."/>
            <person name="Numa H."/>
            <person name="Itoh T."/>
            <person name="Buell C.R."/>
            <person name="Matsumoto T."/>
        </authorList>
    </citation>
    <scope>NUCLEOTIDE SEQUENCE [LARGE SCALE GENOMIC DNA]</scope>
    <source>
        <strain evidence="3">cv. Nipponbare</strain>
    </source>
</reference>
<keyword evidence="3" id="KW-1185">Reference proteome</keyword>
<feature type="transmembrane region" description="Helical" evidence="1">
    <location>
        <begin position="54"/>
        <end position="79"/>
    </location>
</feature>
<dbReference type="AlphaFoldDB" id="A0A0N7KGD1"/>
<dbReference type="EMBL" id="AP014958">
    <property type="protein sequence ID" value="BAS81681.1"/>
    <property type="molecule type" value="Genomic_DNA"/>
</dbReference>
<dbReference type="PANTHER" id="PTHR31587:SF3">
    <property type="entry name" value="EXPRESSED PROTEIN"/>
    <property type="match status" value="1"/>
</dbReference>
<keyword evidence="1" id="KW-0812">Transmembrane</keyword>
<dbReference type="PANTHER" id="PTHR31587">
    <property type="entry name" value="TRANSMEMBRANE PROTEIN (DUF2215)"/>
    <property type="match status" value="1"/>
</dbReference>
<organism evidence="2 3">
    <name type="scientific">Oryza sativa subsp. japonica</name>
    <name type="common">Rice</name>
    <dbReference type="NCBI Taxonomy" id="39947"/>
    <lineage>
        <taxon>Eukaryota</taxon>
        <taxon>Viridiplantae</taxon>
        <taxon>Streptophyta</taxon>
        <taxon>Embryophyta</taxon>
        <taxon>Tracheophyta</taxon>
        <taxon>Spermatophyta</taxon>
        <taxon>Magnoliopsida</taxon>
        <taxon>Liliopsida</taxon>
        <taxon>Poales</taxon>
        <taxon>Poaceae</taxon>
        <taxon>BOP clade</taxon>
        <taxon>Oryzoideae</taxon>
        <taxon>Oryzeae</taxon>
        <taxon>Oryzinae</taxon>
        <taxon>Oryza</taxon>
        <taxon>Oryza sativa</taxon>
    </lineage>
</organism>
<keyword evidence="1" id="KW-1133">Transmembrane helix</keyword>
<dbReference type="eggNOG" id="KOG2443">
    <property type="taxonomic scope" value="Eukaryota"/>
</dbReference>
<feature type="non-terminal residue" evidence="2">
    <location>
        <position position="160"/>
    </location>
</feature>
<dbReference type="Gramene" id="Os02t0825600-01">
    <property type="protein sequence ID" value="Os02t0825600-01"/>
    <property type="gene ID" value="Os02g0825600"/>
</dbReference>
<dbReference type="PaxDb" id="39947-A0A0N7KGD1"/>
<proteinExistence type="predicted"/>
<evidence type="ECO:0000256" key="1">
    <source>
        <dbReference type="SAM" id="Phobius"/>
    </source>
</evidence>
<name>A0A0N7KGD1_ORYSJ</name>